<evidence type="ECO:0000313" key="2">
    <source>
        <dbReference type="EMBL" id="PQO30268.1"/>
    </source>
</evidence>
<evidence type="ECO:0000256" key="1">
    <source>
        <dbReference type="SAM" id="MobiDB-lite"/>
    </source>
</evidence>
<organism evidence="2 3">
    <name type="scientific">Blastopirellula marina</name>
    <dbReference type="NCBI Taxonomy" id="124"/>
    <lineage>
        <taxon>Bacteria</taxon>
        <taxon>Pseudomonadati</taxon>
        <taxon>Planctomycetota</taxon>
        <taxon>Planctomycetia</taxon>
        <taxon>Pirellulales</taxon>
        <taxon>Pirellulaceae</taxon>
        <taxon>Blastopirellula</taxon>
    </lineage>
</organism>
<dbReference type="Proteomes" id="UP000238322">
    <property type="component" value="Unassembled WGS sequence"/>
</dbReference>
<proteinExistence type="predicted"/>
<sequence length="169" mass="18402">MHLLPITAEHWQAALQFPTEVALNRRETTPVRLQAARMVQAMLKVLLKEAKNRDELQHLTDKLPSTEAATTKPTPMKSPAKQSPEESPLPSNNESVVKVEAPIPSQVGANQAAIDQSDHASAQAASQTEAEIAEATALVDALMAAPSPDERTRCIGRVGPRKYRGKRKK</sequence>
<feature type="compositionally biased region" description="Basic residues" evidence="1">
    <location>
        <begin position="159"/>
        <end position="169"/>
    </location>
</feature>
<comment type="caution">
    <text evidence="2">The sequence shown here is derived from an EMBL/GenBank/DDBJ whole genome shotgun (WGS) entry which is preliminary data.</text>
</comment>
<gene>
    <name evidence="2" type="ORF">C5Y83_23145</name>
</gene>
<evidence type="ECO:0000313" key="3">
    <source>
        <dbReference type="Proteomes" id="UP000238322"/>
    </source>
</evidence>
<feature type="compositionally biased region" description="Low complexity" evidence="1">
    <location>
        <begin position="111"/>
        <end position="130"/>
    </location>
</feature>
<accession>A0A2S8FDM9</accession>
<dbReference type="RefSeq" id="WP_105332173.1">
    <property type="nucleotide sequence ID" value="NZ_PUHY01000014.1"/>
</dbReference>
<protein>
    <submittedName>
        <fullName evidence="2">Uncharacterized protein</fullName>
    </submittedName>
</protein>
<reference evidence="2 3" key="1">
    <citation type="submission" date="2018-02" db="EMBL/GenBank/DDBJ databases">
        <title>Comparative genomes isolates from brazilian mangrove.</title>
        <authorList>
            <person name="Araujo J.E."/>
            <person name="Taketani R.G."/>
            <person name="Silva M.C.P."/>
            <person name="Loureco M.V."/>
            <person name="Andreote F.D."/>
        </authorList>
    </citation>
    <scope>NUCLEOTIDE SEQUENCE [LARGE SCALE GENOMIC DNA]</scope>
    <source>
        <strain evidence="2 3">Hex-1 MGV</strain>
    </source>
</reference>
<name>A0A2S8FDM9_9BACT</name>
<dbReference type="EMBL" id="PUHY01000014">
    <property type="protein sequence ID" value="PQO30268.1"/>
    <property type="molecule type" value="Genomic_DNA"/>
</dbReference>
<dbReference type="AlphaFoldDB" id="A0A2S8FDM9"/>
<feature type="region of interest" description="Disordered" evidence="1">
    <location>
        <begin position="144"/>
        <end position="169"/>
    </location>
</feature>
<feature type="region of interest" description="Disordered" evidence="1">
    <location>
        <begin position="57"/>
        <end position="130"/>
    </location>
</feature>